<feature type="chain" id="PRO_5046934216" evidence="1">
    <location>
        <begin position="25"/>
        <end position="884"/>
    </location>
</feature>
<comment type="caution">
    <text evidence="2">The sequence shown here is derived from an EMBL/GenBank/DDBJ whole genome shotgun (WGS) entry which is preliminary data.</text>
</comment>
<dbReference type="InterPro" id="IPR013783">
    <property type="entry name" value="Ig-like_fold"/>
</dbReference>
<dbReference type="Proteomes" id="UP000649826">
    <property type="component" value="Unassembled WGS sequence"/>
</dbReference>
<gene>
    <name evidence="2" type="ORF">H8Z82_08425</name>
</gene>
<evidence type="ECO:0000256" key="1">
    <source>
        <dbReference type="SAM" id="SignalP"/>
    </source>
</evidence>
<keyword evidence="3" id="KW-1185">Reference proteome</keyword>
<dbReference type="EMBL" id="JACOQG010000011">
    <property type="protein sequence ID" value="MBC5779687.1"/>
    <property type="molecule type" value="Genomic_DNA"/>
</dbReference>
<sequence>MKNNRKLAALILAAAMTVTTPYTAWGADVFSAGESFGDGTESIPGILTSMLDYGQVGKEYKVQLQADSDVRWSLASGSQLPPGLTLLQTGLFCGVPQKDGYFHFTVQADNNTGRATCDLDLTIIEAERPEEKYRLTSENSQIDLGIYAEGQQMNREFFLQNTGTEALHVGKLPESRYFDLSYAYGDEDREIPTGAYVALKAELKKNLAAGKYEENLTFTTKEGASCQVTLKVILGASSEKEYDLTVDHPEICFTEDDFYDPEFRVEKYVSVRNSGKKETRISVDASGLEHFTVDGQSARNSEDFEEQDVQRLLKPGESLQFYVLPGEEYGTFDETFDFLADDGSRYPVHVTMNRERNPVEKKNLEITENDTAAFPTLQWGYRTLPETKTYTLKNVSDKDLDLTFNRSQGCSVTLSGNTRLAPGESTELRLLPQKGLAVGEHSFQVTVTARTAAGEKTTENLYSSFRVGARTYQGLTAPVEPVTGITNGVSKTAEALHLPTQTLVYGAEKNGEKTTFPAGIIWDVDGCDYDPKNKEAQKFTVTGHLDLEEGENNTEMDTTLQIQVQVDAYQALNRPVFDLYWVKVITNYVQVSLRDFSNEAEGYELVTAATAEDLEKENYTARMTVPAAQMAEGTVNLKYLPAGSYLLYCRAYRTVEGQPEYGPWSEGTAIEVKAVTPETPKIAKTQVKKCDVRLTLTNPQKVDGYDVVAARSEKEGEPVDYVKVQTRYSGDSSQLILKGLPAGTWYIGVHSYTYQSESSTTKVLSKWAPLQKVTIKAGAAAQAPTVKSVKTSGQGKTRNTTVSFKLPKGATGTDWVLSKQVYKNDKGAYTGVGSYNYVVKNQTKSTITFEKVRPGTYYLTGHAYTKGYVKNFTRWSKIRKIVIK</sequence>
<evidence type="ECO:0000313" key="3">
    <source>
        <dbReference type="Proteomes" id="UP000649826"/>
    </source>
</evidence>
<protein>
    <submittedName>
        <fullName evidence="2">Uncharacterized protein</fullName>
    </submittedName>
</protein>
<dbReference type="RefSeq" id="WP_186994876.1">
    <property type="nucleotide sequence ID" value="NZ_JACOQG010000011.1"/>
</dbReference>
<name>A0ABR7II20_9FIRM</name>
<reference evidence="2 3" key="1">
    <citation type="submission" date="2020-08" db="EMBL/GenBank/DDBJ databases">
        <title>Genome public.</title>
        <authorList>
            <person name="Liu C."/>
            <person name="Sun Q."/>
        </authorList>
    </citation>
    <scope>NUCLEOTIDE SEQUENCE [LARGE SCALE GENOMIC DNA]</scope>
    <source>
        <strain evidence="2 3">M29</strain>
    </source>
</reference>
<feature type="signal peptide" evidence="1">
    <location>
        <begin position="1"/>
        <end position="24"/>
    </location>
</feature>
<dbReference type="Gene3D" id="2.60.40.10">
    <property type="entry name" value="Immunoglobulins"/>
    <property type="match status" value="1"/>
</dbReference>
<organism evidence="2 3">
    <name type="scientific">Blautia difficilis</name>
    <dbReference type="NCBI Taxonomy" id="2763027"/>
    <lineage>
        <taxon>Bacteria</taxon>
        <taxon>Bacillati</taxon>
        <taxon>Bacillota</taxon>
        <taxon>Clostridia</taxon>
        <taxon>Lachnospirales</taxon>
        <taxon>Lachnospiraceae</taxon>
        <taxon>Blautia</taxon>
    </lineage>
</organism>
<evidence type="ECO:0000313" key="2">
    <source>
        <dbReference type="EMBL" id="MBC5779687.1"/>
    </source>
</evidence>
<keyword evidence="1" id="KW-0732">Signal</keyword>
<accession>A0ABR7II20</accession>
<proteinExistence type="predicted"/>